<comment type="similarity">
    <text evidence="5">Belongs to the UbiX/PAD1 family.</text>
</comment>
<proteinExistence type="inferred from homology"/>
<evidence type="ECO:0000256" key="5">
    <source>
        <dbReference type="HAMAP-Rule" id="MF_01984"/>
    </source>
</evidence>
<feature type="binding site" evidence="5">
    <location>
        <position position="149"/>
    </location>
    <ligand>
        <name>dimethylallyl phosphate</name>
        <dbReference type="ChEBI" id="CHEBI:88052"/>
    </ligand>
</feature>
<evidence type="ECO:0000256" key="4">
    <source>
        <dbReference type="ARBA" id="ARBA00022679"/>
    </source>
</evidence>
<feature type="domain" description="Flavoprotein" evidence="6">
    <location>
        <begin position="1"/>
        <end position="152"/>
    </location>
</feature>
<dbReference type="NCBIfam" id="NF004685">
    <property type="entry name" value="PRK06029.1"/>
    <property type="match status" value="1"/>
</dbReference>
<organism evidence="7 8">
    <name type="scientific">Formimonas warabiya</name>
    <dbReference type="NCBI Taxonomy" id="1761012"/>
    <lineage>
        <taxon>Bacteria</taxon>
        <taxon>Bacillati</taxon>
        <taxon>Bacillota</taxon>
        <taxon>Clostridia</taxon>
        <taxon>Eubacteriales</taxon>
        <taxon>Peptococcaceae</taxon>
        <taxon>Candidatus Formimonas</taxon>
    </lineage>
</organism>
<keyword evidence="2 5" id="KW-0285">Flavoprotein</keyword>
<protein>
    <recommendedName>
        <fullName evidence="5">Flavin prenyltransferase UbiX</fullName>
        <ecNumber evidence="5">2.5.1.129</ecNumber>
    </recommendedName>
</protein>
<dbReference type="SUPFAM" id="SSF52507">
    <property type="entry name" value="Homo-oligomeric flavin-containing Cys decarboxylases, HFCD"/>
    <property type="match status" value="1"/>
</dbReference>
<keyword evidence="4 5" id="KW-0808">Transferase</keyword>
<dbReference type="AlphaFoldDB" id="A0A3G1L0J0"/>
<dbReference type="Proteomes" id="UP000323521">
    <property type="component" value="Chromosome"/>
</dbReference>
<dbReference type="InterPro" id="IPR003382">
    <property type="entry name" value="Flavoprotein"/>
</dbReference>
<keyword evidence="3 5" id="KW-0288">FMN</keyword>
<accession>A0A3G1L0J0</accession>
<gene>
    <name evidence="5" type="primary">ubiX</name>
    <name evidence="7" type="ORF">DCMF_02045</name>
</gene>
<dbReference type="EMBL" id="CP017634">
    <property type="protein sequence ID" value="ATW28302.1"/>
    <property type="molecule type" value="Genomic_DNA"/>
</dbReference>
<reference evidence="7 8" key="1">
    <citation type="submission" date="2016-10" db="EMBL/GenBank/DDBJ databases">
        <title>Complete Genome Sequence of Peptococcaceae strain DCMF.</title>
        <authorList>
            <person name="Edwards R.J."/>
            <person name="Holland S.I."/>
            <person name="Deshpande N.P."/>
            <person name="Wong Y.K."/>
            <person name="Ertan H."/>
            <person name="Manefield M."/>
            <person name="Russell T.L."/>
            <person name="Lee M.J."/>
        </authorList>
    </citation>
    <scope>NUCLEOTIDE SEQUENCE [LARGE SCALE GENOMIC DNA]</scope>
    <source>
        <strain evidence="7 8">DCMF</strain>
    </source>
</reference>
<feature type="binding site" evidence="5">
    <location>
        <begin position="68"/>
        <end position="71"/>
    </location>
    <ligand>
        <name>FMN</name>
        <dbReference type="ChEBI" id="CHEBI:58210"/>
    </ligand>
</feature>
<dbReference type="GO" id="GO:0106141">
    <property type="term" value="F:flavin prenyltransferase activity"/>
    <property type="evidence" value="ECO:0007669"/>
    <property type="project" value="UniProtKB-EC"/>
</dbReference>
<name>A0A3G1L0J0_FORW1</name>
<dbReference type="KEGG" id="fwa:DCMF_02045"/>
<evidence type="ECO:0000256" key="1">
    <source>
        <dbReference type="ARBA" id="ARBA00022602"/>
    </source>
</evidence>
<dbReference type="InterPro" id="IPR036551">
    <property type="entry name" value="Flavin_trans-like"/>
</dbReference>
<dbReference type="Gene3D" id="3.40.50.1950">
    <property type="entry name" value="Flavin prenyltransferase-like"/>
    <property type="match status" value="1"/>
</dbReference>
<feature type="binding site" evidence="5">
    <location>
        <position position="133"/>
    </location>
    <ligand>
        <name>dimethylallyl phosphate</name>
        <dbReference type="ChEBI" id="CHEBI:88052"/>
    </ligand>
</feature>
<keyword evidence="8" id="KW-1185">Reference proteome</keyword>
<evidence type="ECO:0000313" key="8">
    <source>
        <dbReference type="Proteomes" id="UP000323521"/>
    </source>
</evidence>
<dbReference type="NCBIfam" id="TIGR00421">
    <property type="entry name" value="ubiX_pad"/>
    <property type="match status" value="1"/>
</dbReference>
<sequence>MLEALHESGVEVHLIISRWGEETVRIETGKSVAELEQLAFKRYEMTAMDAPISSGSFQTDGTMIAPCSMKTLSAIAHGYLDSLIVRAADVALKERRKLILMPRESPLHVIHLENMIKVAQAGAIVMPPMPAFYNNPQSLSDIIDHQVGRALDIFGIRNCLLKRWGEKEELHP</sequence>
<dbReference type="Pfam" id="PF02441">
    <property type="entry name" value="Flavoprotein"/>
    <property type="match status" value="1"/>
</dbReference>
<evidence type="ECO:0000256" key="3">
    <source>
        <dbReference type="ARBA" id="ARBA00022643"/>
    </source>
</evidence>
<dbReference type="InterPro" id="IPR004507">
    <property type="entry name" value="UbiX-like"/>
</dbReference>
<evidence type="ECO:0000256" key="2">
    <source>
        <dbReference type="ARBA" id="ARBA00022630"/>
    </source>
</evidence>
<feature type="binding site" evidence="5">
    <location>
        <position position="17"/>
    </location>
    <ligand>
        <name>FMN</name>
        <dbReference type="ChEBI" id="CHEBI:58210"/>
    </ligand>
</feature>
<comment type="caution">
    <text evidence="5">Lacks conserved residue(s) required for the propagation of feature annotation.</text>
</comment>
<evidence type="ECO:0000313" key="7">
    <source>
        <dbReference type="EMBL" id="ATW28302.1"/>
    </source>
</evidence>
<keyword evidence="1 5" id="KW-0637">Prenyltransferase</keyword>
<feature type="binding site" evidence="5">
    <location>
        <position position="103"/>
    </location>
    <ligand>
        <name>FMN</name>
        <dbReference type="ChEBI" id="CHEBI:58210"/>
    </ligand>
</feature>
<dbReference type="HAMAP" id="MF_01984">
    <property type="entry name" value="ubiX_pad"/>
    <property type="match status" value="1"/>
</dbReference>
<dbReference type="EC" id="2.5.1.129" evidence="5"/>
<evidence type="ECO:0000259" key="6">
    <source>
        <dbReference type="Pfam" id="PF02441"/>
    </source>
</evidence>
<comment type="function">
    <text evidence="5">Flavin prenyltransferase that catalyzes the synthesis of the prenylated FMN cofactor (prenyl-FMN) for 4-hydroxy-3-polyprenylbenzoic acid decarboxylase UbiD. The prenyltransferase is metal-independent and links a dimethylallyl moiety from dimethylallyl monophosphate (DMAP) to the flavin N5 and C6 atoms of FMN.</text>
</comment>
<comment type="catalytic activity">
    <reaction evidence="5">
        <text>dimethylallyl phosphate + FMNH2 = prenylated FMNH2 + phosphate</text>
        <dbReference type="Rhea" id="RHEA:37743"/>
        <dbReference type="ChEBI" id="CHEBI:43474"/>
        <dbReference type="ChEBI" id="CHEBI:57618"/>
        <dbReference type="ChEBI" id="CHEBI:87467"/>
        <dbReference type="ChEBI" id="CHEBI:88052"/>
        <dbReference type="EC" id="2.5.1.129"/>
    </reaction>
</comment>